<dbReference type="AlphaFoldDB" id="A0A8J3LXI1"/>
<evidence type="ECO:0000313" key="1">
    <source>
        <dbReference type="EMBL" id="GIG75175.1"/>
    </source>
</evidence>
<organism evidence="1 2">
    <name type="scientific">Planosporangium flavigriseum</name>
    <dbReference type="NCBI Taxonomy" id="373681"/>
    <lineage>
        <taxon>Bacteria</taxon>
        <taxon>Bacillati</taxon>
        <taxon>Actinomycetota</taxon>
        <taxon>Actinomycetes</taxon>
        <taxon>Micromonosporales</taxon>
        <taxon>Micromonosporaceae</taxon>
        <taxon>Planosporangium</taxon>
    </lineage>
</organism>
<dbReference type="EMBL" id="BONU01000027">
    <property type="protein sequence ID" value="GIG75175.1"/>
    <property type="molecule type" value="Genomic_DNA"/>
</dbReference>
<proteinExistence type="predicted"/>
<gene>
    <name evidence="1" type="ORF">Pfl04_35790</name>
</gene>
<evidence type="ECO:0000313" key="2">
    <source>
        <dbReference type="Proteomes" id="UP000653674"/>
    </source>
</evidence>
<accession>A0A8J3LXI1</accession>
<reference evidence="1" key="1">
    <citation type="submission" date="2021-01" db="EMBL/GenBank/DDBJ databases">
        <title>Whole genome shotgun sequence of Planosporangium flavigriseum NBRC 105377.</title>
        <authorList>
            <person name="Komaki H."/>
            <person name="Tamura T."/>
        </authorList>
    </citation>
    <scope>NUCLEOTIDE SEQUENCE</scope>
    <source>
        <strain evidence="1">NBRC 105377</strain>
    </source>
</reference>
<evidence type="ECO:0008006" key="3">
    <source>
        <dbReference type="Google" id="ProtNLM"/>
    </source>
</evidence>
<protein>
    <recommendedName>
        <fullName evidence="3">HNH endonuclease</fullName>
    </recommendedName>
</protein>
<dbReference type="Proteomes" id="UP000653674">
    <property type="component" value="Unassembled WGS sequence"/>
</dbReference>
<sequence length="257" mass="28028">MCYYPDCIERIVRIVEGEPIVQAEIAHICAANQNGPRYVADISDEDRRAFPNLIFLCVAHHKIVDRNQGAGYSIETLRRWKVARETPALAELRGLRDLTEDRLQEMIGDALESAHDRVGDALARLEETDREAASLLAAVLDEVSSSGRFGIVPDPDAAMILARSADALSGLPDYAPMMATASENLRGLPEYVSMIVSAAENLGSLAEYAAMIVAASEKLSGLPDYAPMIVDAAERLGSLPDYVAQLNSAIRHLNQHR</sequence>
<keyword evidence="2" id="KW-1185">Reference proteome</keyword>
<comment type="caution">
    <text evidence="1">The sequence shown here is derived from an EMBL/GenBank/DDBJ whole genome shotgun (WGS) entry which is preliminary data.</text>
</comment>
<name>A0A8J3LXI1_9ACTN</name>